<comment type="similarity">
    <text evidence="2 10">Belongs to the glycosyltransferase 31 family.</text>
</comment>
<dbReference type="GO" id="GO:0000139">
    <property type="term" value="C:Golgi membrane"/>
    <property type="evidence" value="ECO:0007669"/>
    <property type="project" value="UniProtKB-SubCell"/>
</dbReference>
<dbReference type="InterPro" id="IPR002659">
    <property type="entry name" value="Glyco_trans_31"/>
</dbReference>
<dbReference type="AlphaFoldDB" id="A0A0N4Z5U6"/>
<dbReference type="STRING" id="131310.A0A0N4Z5U6"/>
<reference evidence="12" key="1">
    <citation type="submission" date="2017-02" db="UniProtKB">
        <authorList>
            <consortium name="WormBaseParasite"/>
        </authorList>
    </citation>
    <scope>IDENTIFICATION</scope>
</reference>
<organism evidence="11 12">
    <name type="scientific">Parastrongyloides trichosuri</name>
    <name type="common">Possum-specific nematode worm</name>
    <dbReference type="NCBI Taxonomy" id="131310"/>
    <lineage>
        <taxon>Eukaryota</taxon>
        <taxon>Metazoa</taxon>
        <taxon>Ecdysozoa</taxon>
        <taxon>Nematoda</taxon>
        <taxon>Chromadorea</taxon>
        <taxon>Rhabditida</taxon>
        <taxon>Tylenchina</taxon>
        <taxon>Panagrolaimomorpha</taxon>
        <taxon>Strongyloidoidea</taxon>
        <taxon>Strongyloididae</taxon>
        <taxon>Parastrongyloides</taxon>
    </lineage>
</organism>
<dbReference type="EC" id="2.4.1.-" evidence="10"/>
<evidence type="ECO:0000256" key="7">
    <source>
        <dbReference type="ARBA" id="ARBA00022989"/>
    </source>
</evidence>
<keyword evidence="5" id="KW-0812">Transmembrane</keyword>
<keyword evidence="8 10" id="KW-0333">Golgi apparatus</keyword>
<evidence type="ECO:0000256" key="6">
    <source>
        <dbReference type="ARBA" id="ARBA00022968"/>
    </source>
</evidence>
<keyword evidence="11" id="KW-1185">Reference proteome</keyword>
<accession>A0A0N4Z5U6</accession>
<dbReference type="Pfam" id="PF01762">
    <property type="entry name" value="Galactosyl_T"/>
    <property type="match status" value="1"/>
</dbReference>
<evidence type="ECO:0000256" key="10">
    <source>
        <dbReference type="RuleBase" id="RU363063"/>
    </source>
</evidence>
<keyword evidence="9" id="KW-0472">Membrane</keyword>
<sequence length="422" mass="49645">MPHHLASEFTSLSLHIKLPSQGSSCLDYPINDFRMGGSLVTKNNNDVKSCKIHVHSFKRTLQADKDNNQQQPEDNVNCVVEEDKPIDEEDKEKLQIVKKFLLHSPISFKLFILQFIWILPYLMLTNYLERSLLPFRFLCYTETDLLSVQKPYRQDFNQCIKQFFPNRQHNDLECNLNQPIDTLISPNLNEDLKNVIVIRSAPGSRDYRNYIRETWKKTNEPEIPIIFVAGRGNFNLIPESDKFGDILQLDFVDSYKNLSRKMMGIYDYFLKNSNIDQIIVINDDTIVNATALRKVVSKKYEYPVMTGKVSRGYPRLFFNWLPWYVSSEEYPNKCYPPFIQGSSFIINRPAAELIHKNICKFPFLHLDDVFMGIITNCLGIQNRHEEGFDHHILNKFVVFHYQYLRYSAPQLMNFWKKIEKDL</sequence>
<evidence type="ECO:0000256" key="9">
    <source>
        <dbReference type="ARBA" id="ARBA00023136"/>
    </source>
</evidence>
<keyword evidence="7" id="KW-1133">Transmembrane helix</keyword>
<evidence type="ECO:0000256" key="3">
    <source>
        <dbReference type="ARBA" id="ARBA00022676"/>
    </source>
</evidence>
<dbReference type="PANTHER" id="PTHR11214:SF378">
    <property type="entry name" value="BETA-1,3-GALACTOSYLTRANSFERASE 4"/>
    <property type="match status" value="1"/>
</dbReference>
<keyword evidence="3 10" id="KW-0328">Glycosyltransferase</keyword>
<dbReference type="WBParaSite" id="PTRK_0000249100.1">
    <property type="protein sequence ID" value="PTRK_0000249100.1"/>
    <property type="gene ID" value="PTRK_0000249100"/>
</dbReference>
<dbReference type="GO" id="GO:0006493">
    <property type="term" value="P:protein O-linked glycosylation"/>
    <property type="evidence" value="ECO:0007669"/>
    <property type="project" value="TreeGrafter"/>
</dbReference>
<evidence type="ECO:0000256" key="4">
    <source>
        <dbReference type="ARBA" id="ARBA00022679"/>
    </source>
</evidence>
<evidence type="ECO:0000256" key="5">
    <source>
        <dbReference type="ARBA" id="ARBA00022692"/>
    </source>
</evidence>
<dbReference type="GO" id="GO:0016758">
    <property type="term" value="F:hexosyltransferase activity"/>
    <property type="evidence" value="ECO:0007669"/>
    <property type="project" value="InterPro"/>
</dbReference>
<dbReference type="Proteomes" id="UP000038045">
    <property type="component" value="Unplaced"/>
</dbReference>
<proteinExistence type="inferred from homology"/>
<evidence type="ECO:0000256" key="8">
    <source>
        <dbReference type="ARBA" id="ARBA00023034"/>
    </source>
</evidence>
<keyword evidence="6" id="KW-0735">Signal-anchor</keyword>
<name>A0A0N4Z5U6_PARTI</name>
<evidence type="ECO:0000256" key="2">
    <source>
        <dbReference type="ARBA" id="ARBA00008661"/>
    </source>
</evidence>
<evidence type="ECO:0000256" key="1">
    <source>
        <dbReference type="ARBA" id="ARBA00004323"/>
    </source>
</evidence>
<keyword evidence="4" id="KW-0808">Transferase</keyword>
<protein>
    <recommendedName>
        <fullName evidence="10">Hexosyltransferase</fullName>
        <ecNumber evidence="10">2.4.1.-</ecNumber>
    </recommendedName>
</protein>
<evidence type="ECO:0000313" key="11">
    <source>
        <dbReference type="Proteomes" id="UP000038045"/>
    </source>
</evidence>
<evidence type="ECO:0000313" key="12">
    <source>
        <dbReference type="WBParaSite" id="PTRK_0000249100.1"/>
    </source>
</evidence>
<comment type="subcellular location">
    <subcellularLocation>
        <location evidence="1 10">Golgi apparatus membrane</location>
        <topology evidence="1 10">Single-pass type II membrane protein</topology>
    </subcellularLocation>
</comment>
<dbReference type="Gene3D" id="3.90.550.50">
    <property type="match status" value="1"/>
</dbReference>
<dbReference type="PANTHER" id="PTHR11214">
    <property type="entry name" value="BETA-1,3-N-ACETYLGLUCOSAMINYLTRANSFERASE"/>
    <property type="match status" value="1"/>
</dbReference>